<organism evidence="9 10">
    <name type="scientific">Streptomonospora halophila</name>
    <dbReference type="NCBI Taxonomy" id="427369"/>
    <lineage>
        <taxon>Bacteria</taxon>
        <taxon>Bacillati</taxon>
        <taxon>Actinomycetota</taxon>
        <taxon>Actinomycetes</taxon>
        <taxon>Streptosporangiales</taxon>
        <taxon>Nocardiopsidaceae</taxon>
        <taxon>Streptomonospora</taxon>
    </lineage>
</organism>
<evidence type="ECO:0000256" key="7">
    <source>
        <dbReference type="SAM" id="Phobius"/>
    </source>
</evidence>
<keyword evidence="2" id="KW-1003">Cell membrane</keyword>
<evidence type="ECO:0000259" key="8">
    <source>
        <dbReference type="Pfam" id="PF02687"/>
    </source>
</evidence>
<feature type="region of interest" description="Disordered" evidence="6">
    <location>
        <begin position="570"/>
        <end position="593"/>
    </location>
</feature>
<feature type="transmembrane region" description="Helical" evidence="7">
    <location>
        <begin position="748"/>
        <end position="772"/>
    </location>
</feature>
<feature type="transmembrane region" description="Helical" evidence="7">
    <location>
        <begin position="208"/>
        <end position="232"/>
    </location>
</feature>
<feature type="transmembrane region" description="Helical" evidence="7">
    <location>
        <begin position="431"/>
        <end position="452"/>
    </location>
</feature>
<reference evidence="10" key="1">
    <citation type="journal article" date="2019" name="Int. J. Syst. Evol. Microbiol.">
        <title>The Global Catalogue of Microorganisms (GCM) 10K type strain sequencing project: providing services to taxonomists for standard genome sequencing and annotation.</title>
        <authorList>
            <consortium name="The Broad Institute Genomics Platform"/>
            <consortium name="The Broad Institute Genome Sequencing Center for Infectious Disease"/>
            <person name="Wu L."/>
            <person name="Ma J."/>
        </authorList>
    </citation>
    <scope>NUCLEOTIDE SEQUENCE [LARGE SCALE GENOMIC DNA]</scope>
    <source>
        <strain evidence="10">JCM 18123</strain>
    </source>
</reference>
<accession>A0ABP9G3F2</accession>
<dbReference type="Pfam" id="PF02687">
    <property type="entry name" value="FtsX"/>
    <property type="match status" value="2"/>
</dbReference>
<evidence type="ECO:0000256" key="6">
    <source>
        <dbReference type="SAM" id="MobiDB-lite"/>
    </source>
</evidence>
<keyword evidence="5 7" id="KW-0472">Membrane</keyword>
<evidence type="ECO:0000256" key="1">
    <source>
        <dbReference type="ARBA" id="ARBA00004651"/>
    </source>
</evidence>
<dbReference type="RefSeq" id="WP_345555024.1">
    <property type="nucleotide sequence ID" value="NZ_BAABIK010000001.1"/>
</dbReference>
<feature type="domain" description="ABC3 transporter permease C-terminal" evidence="8">
    <location>
        <begin position="666"/>
        <end position="772"/>
    </location>
</feature>
<evidence type="ECO:0000256" key="4">
    <source>
        <dbReference type="ARBA" id="ARBA00022989"/>
    </source>
</evidence>
<comment type="caution">
    <text evidence="9">The sequence shown here is derived from an EMBL/GenBank/DDBJ whole genome shotgun (WGS) entry which is preliminary data.</text>
</comment>
<sequence length="784" mass="80582">MTGRGARRQAAPLRWFREAALGARMSVSGGRDSWARLGLIAVAVGAAVALLLAAASVPTLLDARKQRDEARSYDMAAPRITEPSAETLLIAYATTEYADHRVYGQIVEPEGPRPPRPPGVAELPGPGEMVVSPALARLLDSPEHRLLRERLDYRVVGTIGDAGLLGPHEFAYYAGADDGVLSTDMRAALVTRIDDFSRPRADSAADPAILLLLVLGTVVALLPLGVFVAAALRFGADQRDRRLAALRLIGADRWAAARTACGETLVGALAGLAVGVGLFVPLRQAVPPLRPGGIDVFAADIVPHPLLAAVVSVGVVGLAVAVTLVSTARAAAEPLGVTRRASRPRRRLWWRAAPLAVGAALLAPAATGSEGFGSGSIQVLTVSGMVLFLLGAAAVTPWLFQMMVSRARRGGVARLLAMRRLRADGVAETRIVAGVVVAVAGVIALQTVFAGVEQDLADPRPMTPGEPLYSAKIPDRSPAAAAEAAAQLGALPQVRDVRAVTEYLTATAPAGQVPVRVGDCAALREHARIGACSDGDVFVVDGSARAAAGDRLRISGLGAEVSWTLPAATRTVPPPEPDDAAEGAGASAPAGSGGGVLATPGAVSGAGLPPTAVHLAFGLKPATQESLDEVRTALRGISPLAHTKVNRMPGGAEVIDPIRGVLTAVVSASLAVIGLGLLISTVEQLRESRRPLAVLAASGVRKRTLAVSVLYQAAIPLATGLLVAVAVGATLAGLLLRVLDYPVEFDPAAIAAIVAVAAAVVLGIVLLSLPVLTRLVRPDNLRAE</sequence>
<feature type="transmembrane region" description="Helical" evidence="7">
    <location>
        <begin position="709"/>
        <end position="736"/>
    </location>
</feature>
<dbReference type="EMBL" id="BAABIK010000001">
    <property type="protein sequence ID" value="GAA4926733.1"/>
    <property type="molecule type" value="Genomic_DNA"/>
</dbReference>
<feature type="transmembrane region" description="Helical" evidence="7">
    <location>
        <begin position="661"/>
        <end position="682"/>
    </location>
</feature>
<evidence type="ECO:0000313" key="9">
    <source>
        <dbReference type="EMBL" id="GAA4926733.1"/>
    </source>
</evidence>
<evidence type="ECO:0000313" key="10">
    <source>
        <dbReference type="Proteomes" id="UP001499993"/>
    </source>
</evidence>
<dbReference type="Proteomes" id="UP001499993">
    <property type="component" value="Unassembled WGS sequence"/>
</dbReference>
<feature type="domain" description="ABC3 transporter permease C-terminal" evidence="8">
    <location>
        <begin position="218"/>
        <end position="331"/>
    </location>
</feature>
<proteinExistence type="predicted"/>
<feature type="transmembrane region" description="Helical" evidence="7">
    <location>
        <begin position="34"/>
        <end position="57"/>
    </location>
</feature>
<gene>
    <name evidence="9" type="ORF">GCM10023224_01940</name>
</gene>
<feature type="transmembrane region" description="Helical" evidence="7">
    <location>
        <begin position="306"/>
        <end position="327"/>
    </location>
</feature>
<keyword evidence="3 7" id="KW-0812">Transmembrane</keyword>
<keyword evidence="4 7" id="KW-1133">Transmembrane helix</keyword>
<feature type="transmembrane region" description="Helical" evidence="7">
    <location>
        <begin position="348"/>
        <end position="367"/>
    </location>
</feature>
<keyword evidence="10" id="KW-1185">Reference proteome</keyword>
<dbReference type="InterPro" id="IPR003838">
    <property type="entry name" value="ABC3_permease_C"/>
</dbReference>
<protein>
    <submittedName>
        <fullName evidence="9">ABC transporter permease</fullName>
    </submittedName>
</protein>
<feature type="transmembrane region" description="Helical" evidence="7">
    <location>
        <begin position="379"/>
        <end position="400"/>
    </location>
</feature>
<feature type="transmembrane region" description="Helical" evidence="7">
    <location>
        <begin position="265"/>
        <end position="286"/>
    </location>
</feature>
<evidence type="ECO:0000256" key="3">
    <source>
        <dbReference type="ARBA" id="ARBA00022692"/>
    </source>
</evidence>
<name>A0ABP9G3F2_9ACTN</name>
<evidence type="ECO:0000256" key="5">
    <source>
        <dbReference type="ARBA" id="ARBA00023136"/>
    </source>
</evidence>
<comment type="subcellular location">
    <subcellularLocation>
        <location evidence="1">Cell membrane</location>
        <topology evidence="1">Multi-pass membrane protein</topology>
    </subcellularLocation>
</comment>
<evidence type="ECO:0000256" key="2">
    <source>
        <dbReference type="ARBA" id="ARBA00022475"/>
    </source>
</evidence>